<evidence type="ECO:0000259" key="16">
    <source>
        <dbReference type="Pfam" id="PF00723"/>
    </source>
</evidence>
<dbReference type="InterPro" id="IPR008734">
    <property type="entry name" value="PHK_A/B_su"/>
</dbReference>
<gene>
    <name evidence="18" type="ORF">PMEA_00033447</name>
</gene>
<evidence type="ECO:0000256" key="6">
    <source>
        <dbReference type="ARBA" id="ARBA00022553"/>
    </source>
</evidence>
<evidence type="ECO:0000256" key="9">
    <source>
        <dbReference type="ARBA" id="ARBA00023136"/>
    </source>
</evidence>
<accession>A0AAU9W5X7</accession>
<comment type="caution">
    <text evidence="18">The sequence shown here is derived from an EMBL/GenBank/DDBJ whole genome shotgun (WGS) entry which is preliminary data.</text>
</comment>
<evidence type="ECO:0000256" key="14">
    <source>
        <dbReference type="RuleBase" id="RU364123"/>
    </source>
</evidence>
<dbReference type="GO" id="GO:0005977">
    <property type="term" value="P:glycogen metabolic process"/>
    <property type="evidence" value="ECO:0007669"/>
    <property type="project" value="UniProtKB-KW"/>
</dbReference>
<dbReference type="Pfam" id="PF00723">
    <property type="entry name" value="Glyco_hydro_15"/>
    <property type="match status" value="1"/>
</dbReference>
<evidence type="ECO:0000313" key="19">
    <source>
        <dbReference type="Proteomes" id="UP001159428"/>
    </source>
</evidence>
<evidence type="ECO:0000256" key="8">
    <source>
        <dbReference type="ARBA" id="ARBA00022860"/>
    </source>
</evidence>
<dbReference type="GO" id="GO:0005886">
    <property type="term" value="C:plasma membrane"/>
    <property type="evidence" value="ECO:0007669"/>
    <property type="project" value="UniProtKB-SubCell"/>
</dbReference>
<keyword evidence="5 14" id="KW-1003">Cell membrane</keyword>
<dbReference type="InterPro" id="IPR012341">
    <property type="entry name" value="6hp_glycosidase-like_sf"/>
</dbReference>
<feature type="compositionally biased region" description="Basic and acidic residues" evidence="15">
    <location>
        <begin position="1031"/>
        <end position="1041"/>
    </location>
</feature>
<evidence type="ECO:0000256" key="5">
    <source>
        <dbReference type="ARBA" id="ARBA00022475"/>
    </source>
</evidence>
<feature type="region of interest" description="Disordered" evidence="15">
    <location>
        <begin position="697"/>
        <end position="726"/>
    </location>
</feature>
<evidence type="ECO:0000256" key="11">
    <source>
        <dbReference type="ARBA" id="ARBA00023288"/>
    </source>
</evidence>
<dbReference type="InterPro" id="IPR011613">
    <property type="entry name" value="GH15-like"/>
</dbReference>
<evidence type="ECO:0000313" key="18">
    <source>
        <dbReference type="EMBL" id="CAH3046757.1"/>
    </source>
</evidence>
<dbReference type="AlphaFoldDB" id="A0AAU9W5X7"/>
<evidence type="ECO:0000256" key="15">
    <source>
        <dbReference type="SAM" id="MobiDB-lite"/>
    </source>
</evidence>
<feature type="compositionally biased region" description="Polar residues" evidence="15">
    <location>
        <begin position="701"/>
        <end position="717"/>
    </location>
</feature>
<dbReference type="Gene3D" id="1.50.10.10">
    <property type="match status" value="1"/>
</dbReference>
<comment type="PTM">
    <text evidence="13">Although the final Cys may be farnesylated, the terminal tripeptide is probably not removed, and the C-terminus is not methylated.</text>
</comment>
<dbReference type="InterPro" id="IPR045583">
    <property type="entry name" value="KPBA/B_C"/>
</dbReference>
<keyword evidence="6" id="KW-0597">Phosphoprotein</keyword>
<comment type="pathway">
    <text evidence="3 14">Glycan biosynthesis; glycogen metabolism.</text>
</comment>
<dbReference type="SUPFAM" id="SSF48208">
    <property type="entry name" value="Six-hairpin glycosidases"/>
    <property type="match status" value="1"/>
</dbReference>
<keyword evidence="12 13" id="KW-0636">Prenylation</keyword>
<dbReference type="EMBL" id="CALNXJ010000008">
    <property type="protein sequence ID" value="CAH3046757.1"/>
    <property type="molecule type" value="Genomic_DNA"/>
</dbReference>
<dbReference type="PANTHER" id="PTHR10749">
    <property type="entry name" value="PHOSPHORYLASE B KINASE REGULATORY SUBUNIT"/>
    <property type="match status" value="1"/>
</dbReference>
<dbReference type="GO" id="GO:0005964">
    <property type="term" value="C:phosphorylase kinase complex"/>
    <property type="evidence" value="ECO:0007669"/>
    <property type="project" value="TreeGrafter"/>
</dbReference>
<evidence type="ECO:0000256" key="2">
    <source>
        <dbReference type="ARBA" id="ARBA00004342"/>
    </source>
</evidence>
<feature type="domain" description="Phosphorylase b kinase regulatory subunit alpha/beta C-terminal" evidence="17">
    <location>
        <begin position="1045"/>
        <end position="1157"/>
    </location>
</feature>
<comment type="similarity">
    <text evidence="4 14">Belongs to the phosphorylase b kinase regulatory chain family.</text>
</comment>
<reference evidence="18 19" key="1">
    <citation type="submission" date="2022-05" db="EMBL/GenBank/DDBJ databases">
        <authorList>
            <consortium name="Genoscope - CEA"/>
            <person name="William W."/>
        </authorList>
    </citation>
    <scope>NUCLEOTIDE SEQUENCE [LARGE SCALE GENOMIC DNA]</scope>
</reference>
<feature type="compositionally biased region" description="Polar residues" evidence="15">
    <location>
        <begin position="664"/>
        <end position="673"/>
    </location>
</feature>
<comment type="subcellular location">
    <subcellularLocation>
        <location evidence="2 14">Cell membrane</location>
        <topology evidence="2 14">Lipid-anchor</topology>
        <orientation evidence="2 14">Cytoplasmic side</orientation>
    </subcellularLocation>
</comment>
<sequence length="1234" mass="139351">MRARSNSIVRLDWYHRLVNRTILDFQDPVTGLLPPKIDWNAYKSRSCDCKDAWVRDNVYSILAVWGLSLAYRKNADMDEDRARAHELTQASLIETLAVVKCMRGLLLCMMRQVEKVEKFKKSQAKEDALHAKYNLKTCSPCVGDHAWGHLQIDATSLYLLMLAEMTASGIQIIFTLDEVAFIQNLVFYIEKAFCIPDYGIWERGDKLNHGMPELNTSSIGMAKAALEALDGLDLFGPEGGHASVIHILPDDIQQCKAILQSMVPRESNSKEVAASVLSVISFPAFAVEDADLVKESREKIISKLQGRYGLTRFIRDGYKTPLEDPFRLHYEPAELEIFENIECEWPLFFCYLLLDGVFHDDEEQVKTYTKLLEPLLVRDEGGLPLVPEFFYVPRDKVDVEKANPHSVERNCGEYVLHLWSHSLYVLACLLKENFIAVGEIDPLNRRHSTDKRPDVVVQVSLLAEDELVRSHLRKLDVPVKVTQNVGPIQVLPARTLSSMYQQLGKNLKLDLTGRPNYNIGVLGTSMLYNVGNSILAFTPQILDYHQFYLALDNEFLADRIKSLVGFLGANWRRLGRPILTMTITHSMLEDSLNSSISKMIMMLKSGYISGVRVRLGYLSEFLSTSCITGLHFIEDTEEVFRRHRRLRVPSDLLLRTDSESVTSGRNRAYSTAGHSAVRRKSSYKGLVKRSRSISVYHEPSGGTSLSATWKSPQSPSPDTDEDCGPSLPTWGTDSVPGCEAFEDRAANGWTPARSRAMSTDVELEELLLQLKEAETIDAQADILHFLYNTRGPDFDTQLFGEPGVTVQKLLGELYEKACQSKLWSLVRHTAGLLRKRVEDLAEAATDLLVHQKQLTVGIPQGGHEEVITRPLPQEDMKNIIFNVFGEDMSTGVVTQELLVYLGIFVRTEPSLFKEMLRLRVGLIIEVMVAELARSMDCSGEDAAEFFMNLSPFEMKTLLYHILSGKELVVSSDLSYDNKSTPEKQISIVNVDLPKRVGIRKLSSAIKKISCIKMFAGKHMHMSGRGLLPSPDQDKLGPQKDKDDEDEDPQDRLGQWIRRRCLDGALNRAPEDFYPKFWKVLEKCRGMTIYKHYLPNTMVLEMTPGELKFALCVEAALNRIPEPEYRQLVVEMLMVLSLVVEYHPEQTLGDTIDVDELVFEGHSLYLKDQMNIKGDSTMCCARLPHEKISCGGAAGICRYFYDTAPSGRFGTMTYFSRVVAKRVSHLPHENECVVA</sequence>
<dbReference type="InterPro" id="IPR008928">
    <property type="entry name" value="6-hairpin_glycosidase_sf"/>
</dbReference>
<dbReference type="Pfam" id="PF19292">
    <property type="entry name" value="KPBB_C"/>
    <property type="match status" value="1"/>
</dbReference>
<dbReference type="FunFam" id="1.50.10.10:FF:000004">
    <property type="entry name" value="Phosphorylase b kinase regulatory subunit"/>
    <property type="match status" value="1"/>
</dbReference>
<keyword evidence="10 14" id="KW-0119">Carbohydrate metabolism</keyword>
<evidence type="ECO:0000256" key="4">
    <source>
        <dbReference type="ARBA" id="ARBA00007128"/>
    </source>
</evidence>
<keyword evidence="9 14" id="KW-0472">Membrane</keyword>
<feature type="region of interest" description="Disordered" evidence="15">
    <location>
        <begin position="664"/>
        <end position="683"/>
    </location>
</feature>
<evidence type="ECO:0000256" key="12">
    <source>
        <dbReference type="ARBA" id="ARBA00023289"/>
    </source>
</evidence>
<comment type="function">
    <text evidence="1">Phosphorylase b kinase catalyzes the phosphorylation of serine in certain substrates, including troponin I. The alpha chain may bind calmodulin.</text>
</comment>
<protein>
    <recommendedName>
        <fullName evidence="14">Phosphorylase b kinase regulatory subunit</fullName>
    </recommendedName>
</protein>
<evidence type="ECO:0000256" key="3">
    <source>
        <dbReference type="ARBA" id="ARBA00005131"/>
    </source>
</evidence>
<feature type="region of interest" description="Disordered" evidence="15">
    <location>
        <begin position="1023"/>
        <end position="1050"/>
    </location>
</feature>
<dbReference type="GO" id="GO:0005516">
    <property type="term" value="F:calmodulin binding"/>
    <property type="evidence" value="ECO:0007669"/>
    <property type="project" value="UniProtKB-KW"/>
</dbReference>
<feature type="lipid moiety-binding region" description="S-farnesyl cysteine" evidence="13">
    <location>
        <position position="1231"/>
    </location>
</feature>
<dbReference type="Proteomes" id="UP001159428">
    <property type="component" value="Unassembled WGS sequence"/>
</dbReference>
<keyword evidence="11 13" id="KW-0449">Lipoprotein</keyword>
<evidence type="ECO:0000256" key="13">
    <source>
        <dbReference type="PIRSR" id="PIRSR608734-50"/>
    </source>
</evidence>
<keyword evidence="7 14" id="KW-0321">Glycogen metabolism</keyword>
<evidence type="ECO:0000256" key="1">
    <source>
        <dbReference type="ARBA" id="ARBA00002837"/>
    </source>
</evidence>
<name>A0AAU9W5X7_9CNID</name>
<keyword evidence="19" id="KW-1185">Reference proteome</keyword>
<proteinExistence type="inferred from homology"/>
<evidence type="ECO:0000256" key="7">
    <source>
        <dbReference type="ARBA" id="ARBA00022600"/>
    </source>
</evidence>
<keyword evidence="8 14" id="KW-0112">Calmodulin-binding</keyword>
<dbReference type="PANTHER" id="PTHR10749:SF7">
    <property type="entry name" value="PHOSPHORYLASE B KINASE REGULATORY SUBUNIT ALPHA-RELATED"/>
    <property type="match status" value="1"/>
</dbReference>
<organism evidence="18 19">
    <name type="scientific">Pocillopora meandrina</name>
    <dbReference type="NCBI Taxonomy" id="46732"/>
    <lineage>
        <taxon>Eukaryota</taxon>
        <taxon>Metazoa</taxon>
        <taxon>Cnidaria</taxon>
        <taxon>Anthozoa</taxon>
        <taxon>Hexacorallia</taxon>
        <taxon>Scleractinia</taxon>
        <taxon>Astrocoeniina</taxon>
        <taxon>Pocilloporidae</taxon>
        <taxon>Pocillopora</taxon>
    </lineage>
</organism>
<feature type="domain" description="GH15-like" evidence="16">
    <location>
        <begin position="9"/>
        <end position="921"/>
    </location>
</feature>
<evidence type="ECO:0000256" key="10">
    <source>
        <dbReference type="ARBA" id="ARBA00023277"/>
    </source>
</evidence>
<evidence type="ECO:0000259" key="17">
    <source>
        <dbReference type="Pfam" id="PF19292"/>
    </source>
</evidence>